<dbReference type="GO" id="GO:0000287">
    <property type="term" value="F:magnesium ion binding"/>
    <property type="evidence" value="ECO:0007669"/>
    <property type="project" value="UniProtKB-UniRule"/>
</dbReference>
<dbReference type="InterPro" id="IPR053848">
    <property type="entry name" value="IMS_HHH_1"/>
</dbReference>
<comment type="subcellular location">
    <subcellularLocation>
        <location evidence="1 17">Cytoplasm</location>
    </subcellularLocation>
</comment>
<dbReference type="PROSITE" id="PS50173">
    <property type="entry name" value="UMUC"/>
    <property type="match status" value="1"/>
</dbReference>
<evidence type="ECO:0000256" key="5">
    <source>
        <dbReference type="ARBA" id="ARBA00022490"/>
    </source>
</evidence>
<evidence type="ECO:0000256" key="16">
    <source>
        <dbReference type="ARBA" id="ARBA00049244"/>
    </source>
</evidence>
<dbReference type="EC" id="2.7.7.7" evidence="17"/>
<dbReference type="Gene3D" id="3.30.70.270">
    <property type="match status" value="1"/>
</dbReference>
<evidence type="ECO:0000256" key="11">
    <source>
        <dbReference type="ARBA" id="ARBA00022842"/>
    </source>
</evidence>
<dbReference type="CDD" id="cd03586">
    <property type="entry name" value="PolY_Pol_IV_kappa"/>
    <property type="match status" value="1"/>
</dbReference>
<evidence type="ECO:0000256" key="1">
    <source>
        <dbReference type="ARBA" id="ARBA00004496"/>
    </source>
</evidence>
<dbReference type="GO" id="GO:0003684">
    <property type="term" value="F:damaged DNA binding"/>
    <property type="evidence" value="ECO:0007669"/>
    <property type="project" value="InterPro"/>
</dbReference>
<comment type="function">
    <text evidence="15 17">Poorly processive, error-prone DNA polymerase involved in untargeted mutagenesis. Copies undamaged DNA at stalled replication forks, which arise in vivo from mismatched or misaligned primer ends. These misaligned primers can be extended by PolIV. Exhibits no 3'-5' exonuclease (proofreading) activity. May be involved in translesional synthesis, in conjunction with the beta clamp from PolIII.</text>
</comment>
<evidence type="ECO:0000256" key="9">
    <source>
        <dbReference type="ARBA" id="ARBA00022723"/>
    </source>
</evidence>
<keyword evidence="12 17" id="KW-0239">DNA-directed DNA polymerase</keyword>
<dbReference type="AlphaFoldDB" id="A0A3N4Z9I7"/>
<evidence type="ECO:0000256" key="15">
    <source>
        <dbReference type="ARBA" id="ARBA00025589"/>
    </source>
</evidence>
<comment type="subunit">
    <text evidence="3 17">Monomer.</text>
</comment>
<keyword evidence="4 17" id="KW-0515">Mutator protein</keyword>
<feature type="domain" description="UmuC" evidence="18">
    <location>
        <begin position="23"/>
        <end position="202"/>
    </location>
</feature>
<evidence type="ECO:0000256" key="12">
    <source>
        <dbReference type="ARBA" id="ARBA00022932"/>
    </source>
</evidence>
<keyword evidence="20" id="KW-1185">Reference proteome</keyword>
<dbReference type="FunFam" id="3.40.1170.60:FF:000001">
    <property type="entry name" value="DNA polymerase IV"/>
    <property type="match status" value="1"/>
</dbReference>
<dbReference type="InterPro" id="IPR022880">
    <property type="entry name" value="DNApol_IV"/>
</dbReference>
<feature type="binding site" evidence="17">
    <location>
        <position position="120"/>
    </location>
    <ligand>
        <name>Mg(2+)</name>
        <dbReference type="ChEBI" id="CHEBI:18420"/>
    </ligand>
</feature>
<keyword evidence="14 17" id="KW-0234">DNA repair</keyword>
<gene>
    <name evidence="17" type="primary">dinB</name>
    <name evidence="19" type="ORF">EDD32_2413</name>
</gene>
<dbReference type="GO" id="GO:0009432">
    <property type="term" value="P:SOS response"/>
    <property type="evidence" value="ECO:0007669"/>
    <property type="project" value="TreeGrafter"/>
</dbReference>
<keyword evidence="9 17" id="KW-0479">Metal-binding</keyword>
<dbReference type="GO" id="GO:0006261">
    <property type="term" value="P:DNA-templated DNA replication"/>
    <property type="evidence" value="ECO:0007669"/>
    <property type="project" value="UniProtKB-UniRule"/>
</dbReference>
<dbReference type="Gene3D" id="1.10.150.20">
    <property type="entry name" value="5' to 3' exonuclease, C-terminal subdomain"/>
    <property type="match status" value="1"/>
</dbReference>
<keyword evidence="11 17" id="KW-0460">Magnesium</keyword>
<evidence type="ECO:0000256" key="10">
    <source>
        <dbReference type="ARBA" id="ARBA00022763"/>
    </source>
</evidence>
<dbReference type="PANTHER" id="PTHR11076">
    <property type="entry name" value="DNA REPAIR POLYMERASE UMUC / TRANSFERASE FAMILY MEMBER"/>
    <property type="match status" value="1"/>
</dbReference>
<dbReference type="Pfam" id="PF21999">
    <property type="entry name" value="IMS_HHH_1"/>
    <property type="match status" value="1"/>
</dbReference>
<dbReference type="SUPFAM" id="SSF56672">
    <property type="entry name" value="DNA/RNA polymerases"/>
    <property type="match status" value="1"/>
</dbReference>
<evidence type="ECO:0000256" key="3">
    <source>
        <dbReference type="ARBA" id="ARBA00011245"/>
    </source>
</evidence>
<dbReference type="HAMAP" id="MF_01113">
    <property type="entry name" value="DNApol_IV"/>
    <property type="match status" value="1"/>
</dbReference>
<dbReference type="GO" id="GO:0005829">
    <property type="term" value="C:cytosol"/>
    <property type="evidence" value="ECO:0007669"/>
    <property type="project" value="TreeGrafter"/>
</dbReference>
<sequence>MSRAPRSERAGRSWGDDDTGCTVLHVDMDAFFAAVEVLDHPELRGLPVVVGGEHRGVVTSATYEARAFGVHSAMPVARARALCPQAVFLPTRHGRYSEVSRQVMAVLAEVTPVMEQVSIDEAFLDVSGALRRMGPPVTIAGWVRREVRARTGVTASVGVAATKHVAKLASTHAKPDGLLLVPAAATVPFLHSLPVGALWGVGEKTRQVLERRGWDTVAELAATPLPVLHRTLGVAAGQRLHDLAWGVDPRPVTPGRVEKSVGTETTFAEDVTDRQLLDRVLLDQSHQCAARLRADGMLCSTVSVKVRMADFTTLTRSRTLPAPTDLARDLAAAARDLLAGVTVPAAGVRLLGVRAERLVSASAGVQSMLDDDPQQARAERAMDGVRARFGPAVLRPASLLGGRPGGRPETR</sequence>
<comment type="cofactor">
    <cofactor evidence="17">
        <name>Mg(2+)</name>
        <dbReference type="ChEBI" id="CHEBI:18420"/>
    </cofactor>
    <text evidence="17">Binds 2 magnesium ions per subunit.</text>
</comment>
<dbReference type="SUPFAM" id="SSF100879">
    <property type="entry name" value="Lesion bypass DNA polymerase (Y-family), little finger domain"/>
    <property type="match status" value="1"/>
</dbReference>
<keyword evidence="8 17" id="KW-0235">DNA replication</keyword>
<evidence type="ECO:0000256" key="6">
    <source>
        <dbReference type="ARBA" id="ARBA00022679"/>
    </source>
</evidence>
<keyword evidence="6 17" id="KW-0808">Transferase</keyword>
<keyword evidence="5 17" id="KW-0963">Cytoplasm</keyword>
<dbReference type="Pfam" id="PF00817">
    <property type="entry name" value="IMS"/>
    <property type="match status" value="1"/>
</dbReference>
<evidence type="ECO:0000256" key="2">
    <source>
        <dbReference type="ARBA" id="ARBA00010945"/>
    </source>
</evidence>
<protein>
    <recommendedName>
        <fullName evidence="17">DNA polymerase IV</fullName>
        <shortName evidence="17">Pol IV</shortName>
        <ecNumber evidence="17">2.7.7.7</ecNumber>
    </recommendedName>
</protein>
<organism evidence="19 20">
    <name type="scientific">Georgenia muralis</name>
    <dbReference type="NCBI Taxonomy" id="154117"/>
    <lineage>
        <taxon>Bacteria</taxon>
        <taxon>Bacillati</taxon>
        <taxon>Actinomycetota</taxon>
        <taxon>Actinomycetes</taxon>
        <taxon>Micrococcales</taxon>
        <taxon>Bogoriellaceae</taxon>
        <taxon>Georgenia</taxon>
    </lineage>
</organism>
<comment type="catalytic activity">
    <reaction evidence="16 17">
        <text>DNA(n) + a 2'-deoxyribonucleoside 5'-triphosphate = DNA(n+1) + diphosphate</text>
        <dbReference type="Rhea" id="RHEA:22508"/>
        <dbReference type="Rhea" id="RHEA-COMP:17339"/>
        <dbReference type="Rhea" id="RHEA-COMP:17340"/>
        <dbReference type="ChEBI" id="CHEBI:33019"/>
        <dbReference type="ChEBI" id="CHEBI:61560"/>
        <dbReference type="ChEBI" id="CHEBI:173112"/>
        <dbReference type="EC" id="2.7.7.7"/>
    </reaction>
</comment>
<evidence type="ECO:0000259" key="18">
    <source>
        <dbReference type="PROSITE" id="PS50173"/>
    </source>
</evidence>
<feature type="site" description="Substrate discrimination" evidence="17">
    <location>
        <position position="32"/>
    </location>
</feature>
<keyword evidence="10 17" id="KW-0227">DNA damage</keyword>
<dbReference type="InterPro" id="IPR043502">
    <property type="entry name" value="DNA/RNA_pol_sf"/>
</dbReference>
<dbReference type="Gene3D" id="3.30.1490.100">
    <property type="entry name" value="DNA polymerase, Y-family, little finger domain"/>
    <property type="match status" value="1"/>
</dbReference>
<dbReference type="GO" id="GO:0003887">
    <property type="term" value="F:DNA-directed DNA polymerase activity"/>
    <property type="evidence" value="ECO:0007669"/>
    <property type="project" value="UniProtKB-UniRule"/>
</dbReference>
<evidence type="ECO:0000256" key="14">
    <source>
        <dbReference type="ARBA" id="ARBA00023204"/>
    </source>
</evidence>
<name>A0A3N4Z9I7_9MICO</name>
<comment type="similarity">
    <text evidence="2 17">Belongs to the DNA polymerase type-Y family.</text>
</comment>
<evidence type="ECO:0000313" key="19">
    <source>
        <dbReference type="EMBL" id="RPF27910.1"/>
    </source>
</evidence>
<keyword evidence="7 17" id="KW-0548">Nucleotidyltransferase</keyword>
<dbReference type="NCBIfam" id="NF003015">
    <property type="entry name" value="PRK03858.1"/>
    <property type="match status" value="1"/>
</dbReference>
<dbReference type="EMBL" id="RKRA01000001">
    <property type="protein sequence ID" value="RPF27910.1"/>
    <property type="molecule type" value="Genomic_DNA"/>
</dbReference>
<dbReference type="Proteomes" id="UP000280726">
    <property type="component" value="Unassembled WGS sequence"/>
</dbReference>
<dbReference type="InterPro" id="IPR036775">
    <property type="entry name" value="DNA_pol_Y-fam_lit_finger_sf"/>
</dbReference>
<evidence type="ECO:0000256" key="13">
    <source>
        <dbReference type="ARBA" id="ARBA00023125"/>
    </source>
</evidence>
<proteinExistence type="inferred from homology"/>
<evidence type="ECO:0000256" key="4">
    <source>
        <dbReference type="ARBA" id="ARBA00022457"/>
    </source>
</evidence>
<feature type="active site" evidence="17">
    <location>
        <position position="121"/>
    </location>
</feature>
<dbReference type="GO" id="GO:0006281">
    <property type="term" value="P:DNA repair"/>
    <property type="evidence" value="ECO:0007669"/>
    <property type="project" value="UniProtKB-UniRule"/>
</dbReference>
<dbReference type="PANTHER" id="PTHR11076:SF33">
    <property type="entry name" value="DNA POLYMERASE KAPPA"/>
    <property type="match status" value="1"/>
</dbReference>
<dbReference type="NCBIfam" id="NF002677">
    <property type="entry name" value="PRK02406.1"/>
    <property type="match status" value="1"/>
</dbReference>
<dbReference type="InterPro" id="IPR050116">
    <property type="entry name" value="DNA_polymerase-Y"/>
</dbReference>
<dbReference type="GO" id="GO:0042276">
    <property type="term" value="P:error-prone translesion synthesis"/>
    <property type="evidence" value="ECO:0007669"/>
    <property type="project" value="TreeGrafter"/>
</dbReference>
<comment type="caution">
    <text evidence="19">The sequence shown here is derived from an EMBL/GenBank/DDBJ whole genome shotgun (WGS) entry which is preliminary data.</text>
</comment>
<evidence type="ECO:0000256" key="17">
    <source>
        <dbReference type="HAMAP-Rule" id="MF_01113"/>
    </source>
</evidence>
<dbReference type="InterPro" id="IPR017961">
    <property type="entry name" value="DNA_pol_Y-fam_little_finger"/>
</dbReference>
<dbReference type="InterPro" id="IPR043128">
    <property type="entry name" value="Rev_trsase/Diguanyl_cyclase"/>
</dbReference>
<reference evidence="19 20" key="1">
    <citation type="submission" date="2018-11" db="EMBL/GenBank/DDBJ databases">
        <title>Sequencing the genomes of 1000 actinobacteria strains.</title>
        <authorList>
            <person name="Klenk H.-P."/>
        </authorList>
    </citation>
    <scope>NUCLEOTIDE SEQUENCE [LARGE SCALE GENOMIC DNA]</scope>
    <source>
        <strain evidence="19 20">DSM 14418</strain>
    </source>
</reference>
<dbReference type="FunFam" id="3.30.1490.100:FF:000004">
    <property type="entry name" value="DNA polymerase IV"/>
    <property type="match status" value="1"/>
</dbReference>
<dbReference type="Pfam" id="PF11799">
    <property type="entry name" value="IMS_C"/>
    <property type="match status" value="1"/>
</dbReference>
<accession>A0A3N4Z9I7</accession>
<evidence type="ECO:0000256" key="7">
    <source>
        <dbReference type="ARBA" id="ARBA00022695"/>
    </source>
</evidence>
<evidence type="ECO:0000313" key="20">
    <source>
        <dbReference type="Proteomes" id="UP000280726"/>
    </source>
</evidence>
<dbReference type="InterPro" id="IPR001126">
    <property type="entry name" value="UmuC"/>
</dbReference>
<dbReference type="Gene3D" id="3.40.1170.60">
    <property type="match status" value="1"/>
</dbReference>
<dbReference type="OrthoDB" id="9808813at2"/>
<evidence type="ECO:0000256" key="8">
    <source>
        <dbReference type="ARBA" id="ARBA00022705"/>
    </source>
</evidence>
<feature type="binding site" evidence="17">
    <location>
        <position position="27"/>
    </location>
    <ligand>
        <name>Mg(2+)</name>
        <dbReference type="ChEBI" id="CHEBI:18420"/>
    </ligand>
</feature>
<keyword evidence="13 17" id="KW-0238">DNA-binding</keyword>
<dbReference type="RefSeq" id="WP_123917791.1">
    <property type="nucleotide sequence ID" value="NZ_RKRA01000001.1"/>
</dbReference>